<dbReference type="EMBL" id="PGFF01000001">
    <property type="protein sequence ID" value="PJJ73647.1"/>
    <property type="molecule type" value="Genomic_DNA"/>
</dbReference>
<proteinExistence type="predicted"/>
<gene>
    <name evidence="1" type="ORF">CLV46_3241</name>
</gene>
<sequence length="125" mass="13597">MAAYRELRLLDSALDACTNALGDPMPRFARRLVLDLIQRPCEELWDAAHGVSLSRNVTLWQALLQHTEYGVTAGPRQIATAGDGTPTITRTPWAAVPTASQVRRAVLTHAYLMSVDGAVSVDGLR</sequence>
<organism evidence="1 2">
    <name type="scientific">Diaminobutyricimonas aerilata</name>
    <dbReference type="NCBI Taxonomy" id="1162967"/>
    <lineage>
        <taxon>Bacteria</taxon>
        <taxon>Bacillati</taxon>
        <taxon>Actinomycetota</taxon>
        <taxon>Actinomycetes</taxon>
        <taxon>Micrococcales</taxon>
        <taxon>Microbacteriaceae</taxon>
        <taxon>Diaminobutyricimonas</taxon>
    </lineage>
</organism>
<reference evidence="1 2" key="1">
    <citation type="submission" date="2017-11" db="EMBL/GenBank/DDBJ databases">
        <title>Genomic Encyclopedia of Archaeal and Bacterial Type Strains, Phase II (KMG-II): From Individual Species to Whole Genera.</title>
        <authorList>
            <person name="Goeker M."/>
        </authorList>
    </citation>
    <scope>NUCLEOTIDE SEQUENCE [LARGE SCALE GENOMIC DNA]</scope>
    <source>
        <strain evidence="1 2">DSM 27393</strain>
    </source>
</reference>
<dbReference type="AlphaFoldDB" id="A0A2M9CP13"/>
<dbReference type="RefSeq" id="WP_157802366.1">
    <property type="nucleotide sequence ID" value="NZ_PGFF01000001.1"/>
</dbReference>
<accession>A0A2M9CP13</accession>
<evidence type="ECO:0000313" key="1">
    <source>
        <dbReference type="EMBL" id="PJJ73647.1"/>
    </source>
</evidence>
<keyword evidence="2" id="KW-1185">Reference proteome</keyword>
<comment type="caution">
    <text evidence="1">The sequence shown here is derived from an EMBL/GenBank/DDBJ whole genome shotgun (WGS) entry which is preliminary data.</text>
</comment>
<name>A0A2M9CP13_9MICO</name>
<evidence type="ECO:0000313" key="2">
    <source>
        <dbReference type="Proteomes" id="UP000228758"/>
    </source>
</evidence>
<dbReference type="Proteomes" id="UP000228758">
    <property type="component" value="Unassembled WGS sequence"/>
</dbReference>
<dbReference type="OrthoDB" id="5198624at2"/>
<protein>
    <submittedName>
        <fullName evidence="1">Uncharacterized protein</fullName>
    </submittedName>
</protein>